<evidence type="ECO:0000313" key="3">
    <source>
        <dbReference type="Proteomes" id="UP000517916"/>
    </source>
</evidence>
<accession>A0ABR6BIW7</accession>
<feature type="compositionally biased region" description="Polar residues" evidence="1">
    <location>
        <begin position="28"/>
        <end position="39"/>
    </location>
</feature>
<sequence>MTEPAMPPTDARKSGKSPGRTGRAAPSPSGTTRLTANLNQPTMRAIQRLADTEGVTLTEALRRLVGYGDLLYQAIRLDGDDVLIRRGEEHERIVII</sequence>
<evidence type="ECO:0000313" key="2">
    <source>
        <dbReference type="EMBL" id="MBA8926825.1"/>
    </source>
</evidence>
<evidence type="ECO:0000256" key="1">
    <source>
        <dbReference type="SAM" id="MobiDB-lite"/>
    </source>
</evidence>
<comment type="caution">
    <text evidence="2">The sequence shown here is derived from an EMBL/GenBank/DDBJ whole genome shotgun (WGS) entry which is preliminary data.</text>
</comment>
<dbReference type="RefSeq" id="WP_182838035.1">
    <property type="nucleotide sequence ID" value="NZ_BAAABQ010000091.1"/>
</dbReference>
<keyword evidence="3" id="KW-1185">Reference proteome</keyword>
<proteinExistence type="predicted"/>
<organism evidence="2 3">
    <name type="scientific">Kutzneria viridogrisea</name>
    <dbReference type="NCBI Taxonomy" id="47990"/>
    <lineage>
        <taxon>Bacteria</taxon>
        <taxon>Bacillati</taxon>
        <taxon>Actinomycetota</taxon>
        <taxon>Actinomycetes</taxon>
        <taxon>Pseudonocardiales</taxon>
        <taxon>Pseudonocardiaceae</taxon>
        <taxon>Kutzneria</taxon>
    </lineage>
</organism>
<protein>
    <submittedName>
        <fullName evidence="2">Uncharacterized protein</fullName>
    </submittedName>
</protein>
<gene>
    <name evidence="2" type="ORF">BC739_004031</name>
</gene>
<dbReference type="EMBL" id="JACJID010000003">
    <property type="protein sequence ID" value="MBA8926825.1"/>
    <property type="molecule type" value="Genomic_DNA"/>
</dbReference>
<reference evidence="2 3" key="1">
    <citation type="submission" date="2020-08" db="EMBL/GenBank/DDBJ databases">
        <title>Genomic Encyclopedia of Archaeal and Bacterial Type Strains, Phase II (KMG-II): from individual species to whole genera.</title>
        <authorList>
            <person name="Goeker M."/>
        </authorList>
    </citation>
    <scope>NUCLEOTIDE SEQUENCE [LARGE SCALE GENOMIC DNA]</scope>
    <source>
        <strain evidence="2 3">DSM 43850</strain>
    </source>
</reference>
<feature type="region of interest" description="Disordered" evidence="1">
    <location>
        <begin position="1"/>
        <end position="39"/>
    </location>
</feature>
<dbReference type="Proteomes" id="UP000517916">
    <property type="component" value="Unassembled WGS sequence"/>
</dbReference>
<name>A0ABR6BIW7_9PSEU</name>